<dbReference type="GO" id="GO:0009055">
    <property type="term" value="F:electron transfer activity"/>
    <property type="evidence" value="ECO:0007669"/>
    <property type="project" value="InterPro"/>
</dbReference>
<dbReference type="GO" id="GO:0046872">
    <property type="term" value="F:metal ion binding"/>
    <property type="evidence" value="ECO:0007669"/>
    <property type="project" value="UniProtKB-KW"/>
</dbReference>
<evidence type="ECO:0000259" key="4">
    <source>
        <dbReference type="PROSITE" id="PS51007"/>
    </source>
</evidence>
<keyword evidence="2" id="KW-0479">Metal-binding</keyword>
<evidence type="ECO:0000256" key="3">
    <source>
        <dbReference type="ARBA" id="ARBA00023004"/>
    </source>
</evidence>
<gene>
    <name evidence="5" type="ORF">METZ01_LOCUS354407</name>
</gene>
<feature type="domain" description="Cytochrome c" evidence="4">
    <location>
        <begin position="1"/>
        <end position="86"/>
    </location>
</feature>
<evidence type="ECO:0000256" key="1">
    <source>
        <dbReference type="ARBA" id="ARBA00022617"/>
    </source>
</evidence>
<organism evidence="5">
    <name type="scientific">marine metagenome</name>
    <dbReference type="NCBI Taxonomy" id="408172"/>
    <lineage>
        <taxon>unclassified sequences</taxon>
        <taxon>metagenomes</taxon>
        <taxon>ecological metagenomes</taxon>
    </lineage>
</organism>
<name>A0A382RV59_9ZZZZ</name>
<dbReference type="AlphaFoldDB" id="A0A382RV59"/>
<feature type="non-terminal residue" evidence="5">
    <location>
        <position position="88"/>
    </location>
</feature>
<dbReference type="SUPFAM" id="SSF46626">
    <property type="entry name" value="Cytochrome c"/>
    <property type="match status" value="1"/>
</dbReference>
<dbReference type="Pfam" id="PF00034">
    <property type="entry name" value="Cytochrom_C"/>
    <property type="match status" value="1"/>
</dbReference>
<keyword evidence="3" id="KW-0408">Iron</keyword>
<dbReference type="InterPro" id="IPR036909">
    <property type="entry name" value="Cyt_c-like_dom_sf"/>
</dbReference>
<dbReference type="EMBL" id="UINC01124423">
    <property type="protein sequence ID" value="SVD01553.1"/>
    <property type="molecule type" value="Genomic_DNA"/>
</dbReference>
<dbReference type="Gene3D" id="1.10.760.10">
    <property type="entry name" value="Cytochrome c-like domain"/>
    <property type="match status" value="1"/>
</dbReference>
<accession>A0A382RV59</accession>
<evidence type="ECO:0000313" key="5">
    <source>
        <dbReference type="EMBL" id="SVD01553.1"/>
    </source>
</evidence>
<evidence type="ECO:0000256" key="2">
    <source>
        <dbReference type="ARBA" id="ARBA00022723"/>
    </source>
</evidence>
<sequence length="88" mass="9946">MILAQSSLMSELGCGNCHSGLEPSKIVKKRAPDLSYSGIKYNEAFIYDYLKSPKKIRYHIGQSRMPNFGLSDNEALALTKYLMSRKKL</sequence>
<reference evidence="5" key="1">
    <citation type="submission" date="2018-05" db="EMBL/GenBank/DDBJ databases">
        <authorList>
            <person name="Lanie J.A."/>
            <person name="Ng W.-L."/>
            <person name="Kazmierczak K.M."/>
            <person name="Andrzejewski T.M."/>
            <person name="Davidsen T.M."/>
            <person name="Wayne K.J."/>
            <person name="Tettelin H."/>
            <person name="Glass J.I."/>
            <person name="Rusch D."/>
            <person name="Podicherti R."/>
            <person name="Tsui H.-C.T."/>
            <person name="Winkler M.E."/>
        </authorList>
    </citation>
    <scope>NUCLEOTIDE SEQUENCE</scope>
</reference>
<dbReference type="PROSITE" id="PS51007">
    <property type="entry name" value="CYTC"/>
    <property type="match status" value="1"/>
</dbReference>
<keyword evidence="1" id="KW-0349">Heme</keyword>
<proteinExistence type="predicted"/>
<dbReference type="GO" id="GO:0020037">
    <property type="term" value="F:heme binding"/>
    <property type="evidence" value="ECO:0007669"/>
    <property type="project" value="InterPro"/>
</dbReference>
<protein>
    <recommendedName>
        <fullName evidence="4">Cytochrome c domain-containing protein</fullName>
    </recommendedName>
</protein>
<dbReference type="InterPro" id="IPR009056">
    <property type="entry name" value="Cyt_c-like_dom"/>
</dbReference>